<gene>
    <name evidence="2" type="ordered locus">Natpe_1804</name>
</gene>
<proteinExistence type="predicted"/>
<protein>
    <submittedName>
        <fullName evidence="2">Uncharacterized protein</fullName>
    </submittedName>
</protein>
<dbReference type="HOGENOM" id="CLU_3371395_0_0_2"/>
<dbReference type="Proteomes" id="UP000010843">
    <property type="component" value="Chromosome"/>
</dbReference>
<evidence type="ECO:0000313" key="3">
    <source>
        <dbReference type="Proteomes" id="UP000010843"/>
    </source>
</evidence>
<sequence>MMGVRSEHLAGVWINIVLIWFDLHLSELLVVPHL</sequence>
<dbReference type="EMBL" id="CP003372">
    <property type="protein sequence ID" value="AGB31686.1"/>
    <property type="molecule type" value="Genomic_DNA"/>
</dbReference>
<keyword evidence="1" id="KW-1133">Transmembrane helix</keyword>
<dbReference type="KEGG" id="npe:Natpe_1804"/>
<evidence type="ECO:0000313" key="2">
    <source>
        <dbReference type="EMBL" id="AGB31686.1"/>
    </source>
</evidence>
<evidence type="ECO:0000256" key="1">
    <source>
        <dbReference type="SAM" id="Phobius"/>
    </source>
</evidence>
<feature type="transmembrane region" description="Helical" evidence="1">
    <location>
        <begin position="12"/>
        <end position="31"/>
    </location>
</feature>
<keyword evidence="1" id="KW-0472">Membrane</keyword>
<accession>L0JMT1</accession>
<name>L0JMT1_NATP1</name>
<keyword evidence="1" id="KW-0812">Transmembrane</keyword>
<reference evidence="3" key="1">
    <citation type="submission" date="2012-02" db="EMBL/GenBank/DDBJ databases">
        <title>Complete sequence of chromosome of Natrinema pellirubrum DSM 15624.</title>
        <authorList>
            <person name="Lucas S."/>
            <person name="Han J."/>
            <person name="Lapidus A."/>
            <person name="Cheng J.-F."/>
            <person name="Goodwin L."/>
            <person name="Pitluck S."/>
            <person name="Peters L."/>
            <person name="Teshima H."/>
            <person name="Detter J.C."/>
            <person name="Han C."/>
            <person name="Tapia R."/>
            <person name="Land M."/>
            <person name="Hauser L."/>
            <person name="Kyrpides N."/>
            <person name="Ivanova N."/>
            <person name="Pagani I."/>
            <person name="Sproer C."/>
            <person name="Anderson I."/>
            <person name="Woyke T."/>
        </authorList>
    </citation>
    <scope>NUCLEOTIDE SEQUENCE [LARGE SCALE GENOMIC DNA]</scope>
    <source>
        <strain evidence="3">DSM 15624 / JCM 10476 / NCIMB 786</strain>
    </source>
</reference>
<organism evidence="2 3">
    <name type="scientific">Natrinema pellirubrum (strain DSM 15624 / CIP 106293 / JCM 10476 / NCIMB 786 / 157)</name>
    <dbReference type="NCBI Taxonomy" id="797303"/>
    <lineage>
        <taxon>Archaea</taxon>
        <taxon>Methanobacteriati</taxon>
        <taxon>Methanobacteriota</taxon>
        <taxon>Stenosarchaea group</taxon>
        <taxon>Halobacteria</taxon>
        <taxon>Halobacteriales</taxon>
        <taxon>Natrialbaceae</taxon>
        <taxon>Natrinema</taxon>
    </lineage>
</organism>
<dbReference type="AlphaFoldDB" id="L0JMT1"/>